<comment type="subcellular location">
    <subcellularLocation>
        <location evidence="1">Cell membrane</location>
        <topology evidence="1">Multi-pass membrane protein</topology>
    </subcellularLocation>
</comment>
<dbReference type="EMBL" id="CALNXI010000318">
    <property type="protein sequence ID" value="CAH3024756.1"/>
    <property type="molecule type" value="Genomic_DNA"/>
</dbReference>
<feature type="transmembrane region" description="Helical" evidence="11">
    <location>
        <begin position="263"/>
        <end position="281"/>
    </location>
</feature>
<evidence type="ECO:0000313" key="14">
    <source>
        <dbReference type="Proteomes" id="UP001159427"/>
    </source>
</evidence>
<feature type="region of interest" description="Disordered" evidence="10">
    <location>
        <begin position="340"/>
        <end position="386"/>
    </location>
</feature>
<gene>
    <name evidence="13" type="ORF">PEVE_00023883</name>
</gene>
<reference evidence="13 14" key="1">
    <citation type="submission" date="2022-05" db="EMBL/GenBank/DDBJ databases">
        <authorList>
            <consortium name="Genoscope - CEA"/>
            <person name="William W."/>
        </authorList>
    </citation>
    <scope>NUCLEOTIDE SEQUENCE [LARGE SCALE GENOMIC DNA]</scope>
</reference>
<dbReference type="CDD" id="cd00637">
    <property type="entry name" value="7tm_classA_rhodopsin-like"/>
    <property type="match status" value="1"/>
</dbReference>
<evidence type="ECO:0000256" key="11">
    <source>
        <dbReference type="SAM" id="Phobius"/>
    </source>
</evidence>
<evidence type="ECO:0000256" key="2">
    <source>
        <dbReference type="ARBA" id="ARBA00022475"/>
    </source>
</evidence>
<keyword evidence="4 11" id="KW-1133">Transmembrane helix</keyword>
<keyword evidence="5" id="KW-0297">G-protein coupled receptor</keyword>
<organism evidence="13 14">
    <name type="scientific">Porites evermanni</name>
    <dbReference type="NCBI Taxonomy" id="104178"/>
    <lineage>
        <taxon>Eukaryota</taxon>
        <taxon>Metazoa</taxon>
        <taxon>Cnidaria</taxon>
        <taxon>Anthozoa</taxon>
        <taxon>Hexacorallia</taxon>
        <taxon>Scleractinia</taxon>
        <taxon>Fungiina</taxon>
        <taxon>Poritidae</taxon>
        <taxon>Porites</taxon>
    </lineage>
</organism>
<feature type="transmembrane region" description="Helical" evidence="11">
    <location>
        <begin position="47"/>
        <end position="72"/>
    </location>
</feature>
<keyword evidence="3 11" id="KW-0812">Transmembrane</keyword>
<dbReference type="Pfam" id="PF00001">
    <property type="entry name" value="7tm_1"/>
    <property type="match status" value="1"/>
</dbReference>
<feature type="region of interest" description="Disordered" evidence="10">
    <location>
        <begin position="421"/>
        <end position="472"/>
    </location>
</feature>
<dbReference type="PANTHER" id="PTHR24246:SF27">
    <property type="entry name" value="ADENOSINE RECEPTOR, ISOFORM A"/>
    <property type="match status" value="1"/>
</dbReference>
<feature type="transmembrane region" description="Helical" evidence="11">
    <location>
        <begin position="92"/>
        <end position="116"/>
    </location>
</feature>
<dbReference type="PRINTS" id="PR00237">
    <property type="entry name" value="GPCRRHODOPSN"/>
</dbReference>
<feature type="compositionally biased region" description="Basic and acidic residues" evidence="10">
    <location>
        <begin position="421"/>
        <end position="441"/>
    </location>
</feature>
<dbReference type="InterPro" id="IPR000276">
    <property type="entry name" value="GPCR_Rhodpsn"/>
</dbReference>
<evidence type="ECO:0000256" key="5">
    <source>
        <dbReference type="ARBA" id="ARBA00023040"/>
    </source>
</evidence>
<feature type="domain" description="G-protein coupled receptors family 1 profile" evidence="12">
    <location>
        <begin position="26"/>
        <end position="279"/>
    </location>
</feature>
<evidence type="ECO:0000256" key="1">
    <source>
        <dbReference type="ARBA" id="ARBA00004651"/>
    </source>
</evidence>
<feature type="transmembrane region" description="Helical" evidence="11">
    <location>
        <begin position="128"/>
        <end position="148"/>
    </location>
</feature>
<keyword evidence="9" id="KW-0807">Transducer</keyword>
<dbReference type="Proteomes" id="UP001159427">
    <property type="component" value="Unassembled WGS sequence"/>
</dbReference>
<evidence type="ECO:0000256" key="10">
    <source>
        <dbReference type="SAM" id="MobiDB-lite"/>
    </source>
</evidence>
<keyword evidence="6 11" id="KW-0472">Membrane</keyword>
<evidence type="ECO:0000256" key="3">
    <source>
        <dbReference type="ARBA" id="ARBA00022692"/>
    </source>
</evidence>
<dbReference type="SUPFAM" id="SSF81321">
    <property type="entry name" value="Family A G protein-coupled receptor-like"/>
    <property type="match status" value="1"/>
</dbReference>
<evidence type="ECO:0000259" key="12">
    <source>
        <dbReference type="PROSITE" id="PS50262"/>
    </source>
</evidence>
<proteinExistence type="predicted"/>
<keyword evidence="14" id="KW-1185">Reference proteome</keyword>
<evidence type="ECO:0000313" key="13">
    <source>
        <dbReference type="EMBL" id="CAH3024756.1"/>
    </source>
</evidence>
<evidence type="ECO:0000256" key="8">
    <source>
        <dbReference type="ARBA" id="ARBA00023180"/>
    </source>
</evidence>
<feature type="transmembrane region" description="Helical" evidence="11">
    <location>
        <begin position="6"/>
        <end position="35"/>
    </location>
</feature>
<protein>
    <recommendedName>
        <fullName evidence="12">G-protein coupled receptors family 1 profile domain-containing protein</fullName>
    </recommendedName>
</protein>
<evidence type="ECO:0000256" key="6">
    <source>
        <dbReference type="ARBA" id="ARBA00023136"/>
    </source>
</evidence>
<keyword evidence="2" id="KW-1003">Cell membrane</keyword>
<keyword evidence="7" id="KW-0675">Receptor</keyword>
<name>A0ABN8MCI0_9CNID</name>
<feature type="compositionally biased region" description="Basic and acidic residues" evidence="10">
    <location>
        <begin position="360"/>
        <end position="371"/>
    </location>
</feature>
<evidence type="ECO:0000256" key="7">
    <source>
        <dbReference type="ARBA" id="ARBA00023170"/>
    </source>
</evidence>
<accession>A0ABN8MCI0</accession>
<dbReference type="Gene3D" id="1.20.1070.10">
    <property type="entry name" value="Rhodopsin 7-helix transmembrane proteins"/>
    <property type="match status" value="1"/>
</dbReference>
<keyword evidence="8" id="KW-0325">Glycoprotein</keyword>
<dbReference type="InterPro" id="IPR017452">
    <property type="entry name" value="GPCR_Rhodpsn_7TM"/>
</dbReference>
<feature type="transmembrane region" description="Helical" evidence="11">
    <location>
        <begin position="226"/>
        <end position="248"/>
    </location>
</feature>
<feature type="compositionally biased region" description="Polar residues" evidence="10">
    <location>
        <begin position="342"/>
        <end position="353"/>
    </location>
</feature>
<sequence>MDVDLSSLAIFILVLLSIVAVLAVLGNGFVLGIVARFKTFRTFPNILIANLALIDFFNALINIPIYLLWAVLNVEWFTGKAVATISLLLSRLFIILNIVSMVVLLVNVFLAIELDLKYYTWKTNEKAVKIVLVEWVVCVIAIALLSWFDSDIDLQDASVVRYRRSMLNKSQKVFAVIIAVFIFSAITFGVLVFSSIQRKKRQRKRLNLPRLQAEARLQCDAQAAKTVIITVLAFLGCYISPVCFAILAPPEPDDTTMDWRGHLAYFSNFLSSGINPVIYSFRARRFRCALKQLLQDPCGKTAFREKKQEQRVKKDVPHQNASVAEEGKEIAIELGQFRQDPSACSSNSCTRQLGQKGRGCRREENRKERGRCPRNQIMPSSSQDAQRPINSQLAWLDNHPADSAGTSSGKERPKCREDYTQNKINMEVHPEPNDRSSKQENEENLTTPNENGSKGECNDLLRSPDNPSNQKTIKIPVAMVEDNNGNAVVTMSKTDPMSHLSNPIVMDSPAAIEQGHPTRI</sequence>
<feature type="compositionally biased region" description="Polar residues" evidence="10">
    <location>
        <begin position="377"/>
        <end position="386"/>
    </location>
</feature>
<dbReference type="PANTHER" id="PTHR24246">
    <property type="entry name" value="OLFACTORY RECEPTOR AND ADENOSINE RECEPTOR"/>
    <property type="match status" value="1"/>
</dbReference>
<feature type="transmembrane region" description="Helical" evidence="11">
    <location>
        <begin position="173"/>
        <end position="196"/>
    </location>
</feature>
<dbReference type="PROSITE" id="PS50262">
    <property type="entry name" value="G_PROTEIN_RECEP_F1_2"/>
    <property type="match status" value="1"/>
</dbReference>
<evidence type="ECO:0000256" key="4">
    <source>
        <dbReference type="ARBA" id="ARBA00022989"/>
    </source>
</evidence>
<evidence type="ECO:0000256" key="9">
    <source>
        <dbReference type="ARBA" id="ARBA00023224"/>
    </source>
</evidence>
<comment type="caution">
    <text evidence="13">The sequence shown here is derived from an EMBL/GenBank/DDBJ whole genome shotgun (WGS) entry which is preliminary data.</text>
</comment>